<dbReference type="GO" id="GO:0046872">
    <property type="term" value="F:metal ion binding"/>
    <property type="evidence" value="ECO:0007669"/>
    <property type="project" value="UniProtKB-KW"/>
</dbReference>
<sequence length="479" mass="53042">MGGAWSRMFRKFTKNSDSSKDNSKSMAKVHDKIDDQRRNYILALGKTINISAVGNKTGSANSFELIGYFRKKLESLGTKVRYISVGKNTPILFGDLKASQGCKRKKTLLVYGTLEAEDGSTIWRGETGGLYGSISMDSKITFLSWIHAIGALKEGLRDLPVNIKFILNGMGESNGSLALEEILENMKDTFFVKDIDFICISGNDWLGKEGPCLCHGMRGNVYFELAVTCASKDLHSGLFGGTVNEAMTDLIQLMDTLVDKEGKILIEGIYEEVEPVSSEELESFRQMNFDVDEYKERIGVEHLTSGVDKVNTLMALVRCPSLSIHGIEGAFHENGTKTVIPRSVIGKFSIRIVPGLTADRTAELVERHLRKELSGINSGNKIHVQYKGTDPWVTSSSNPNFRAGTLATQDVYGQDPDLIQDGECLPSVFVLDKIIGKNIMILPMGPLDMKSQKWTEKMNIDNFIEGSKVFASYLYHLGE</sequence>
<dbReference type="InterPro" id="IPR011650">
    <property type="entry name" value="Peptidase_M20_dimer"/>
</dbReference>
<dbReference type="EMBL" id="BT076777">
    <property type="protein sequence ID" value="ACO11201.1"/>
    <property type="molecule type" value="mRNA"/>
</dbReference>
<keyword evidence="1" id="KW-0645">Protease</keyword>
<feature type="domain" description="Peptidase M20 dimerisation" evidence="4">
    <location>
        <begin position="226"/>
        <end position="373"/>
    </location>
</feature>
<evidence type="ECO:0000256" key="2">
    <source>
        <dbReference type="ARBA" id="ARBA00022723"/>
    </source>
</evidence>
<protein>
    <submittedName>
        <fullName evidence="5">Cytosolic non-specific dipeptidase</fullName>
    </submittedName>
</protein>
<dbReference type="PANTHER" id="PTHR43270:SF4">
    <property type="entry name" value="CARNOSINE DIPEPTIDASE 2, ISOFORM A"/>
    <property type="match status" value="1"/>
</dbReference>
<dbReference type="Pfam" id="PF07687">
    <property type="entry name" value="M20_dimer"/>
    <property type="match status" value="1"/>
</dbReference>
<gene>
    <name evidence="5" type="primary">CNDP2</name>
</gene>
<dbReference type="Gene3D" id="3.30.70.360">
    <property type="match status" value="1"/>
</dbReference>
<reference evidence="5" key="1">
    <citation type="submission" date="2009-03" db="EMBL/GenBank/DDBJ databases">
        <title>Caligus rogercresseyi ESTs and full-length cDNAs.</title>
        <authorList>
            <person name="Yasuike M."/>
            <person name="von Schalburg K."/>
            <person name="Cooper G."/>
            <person name="Leong J."/>
            <person name="Jones S.R.M."/>
            <person name="Koop B.F."/>
        </authorList>
    </citation>
    <scope>NUCLEOTIDE SEQUENCE</scope>
    <source>
        <tissue evidence="5">Whole tissue</tissue>
    </source>
</reference>
<dbReference type="PANTHER" id="PTHR43270">
    <property type="entry name" value="BETA-ALA-HIS DIPEPTIDASE"/>
    <property type="match status" value="1"/>
</dbReference>
<evidence type="ECO:0000313" key="5">
    <source>
        <dbReference type="EMBL" id="ACO11201.1"/>
    </source>
</evidence>
<dbReference type="AlphaFoldDB" id="C1BQ98"/>
<organism evidence="5">
    <name type="scientific">Caligus rogercresseyi</name>
    <name type="common">Sea louse</name>
    <dbReference type="NCBI Taxonomy" id="217165"/>
    <lineage>
        <taxon>Eukaryota</taxon>
        <taxon>Metazoa</taxon>
        <taxon>Ecdysozoa</taxon>
        <taxon>Arthropoda</taxon>
        <taxon>Crustacea</taxon>
        <taxon>Multicrustacea</taxon>
        <taxon>Hexanauplia</taxon>
        <taxon>Copepoda</taxon>
        <taxon>Siphonostomatoida</taxon>
        <taxon>Caligidae</taxon>
        <taxon>Caligus</taxon>
    </lineage>
</organism>
<evidence type="ECO:0000256" key="3">
    <source>
        <dbReference type="ARBA" id="ARBA00022801"/>
    </source>
</evidence>
<evidence type="ECO:0000256" key="1">
    <source>
        <dbReference type="ARBA" id="ARBA00022670"/>
    </source>
</evidence>
<evidence type="ECO:0000259" key="4">
    <source>
        <dbReference type="Pfam" id="PF07687"/>
    </source>
</evidence>
<keyword evidence="3" id="KW-0378">Hydrolase</keyword>
<name>C1BQ98_CALRO</name>
<keyword evidence="2" id="KW-0479">Metal-binding</keyword>
<dbReference type="SUPFAM" id="SSF53187">
    <property type="entry name" value="Zn-dependent exopeptidases"/>
    <property type="match status" value="1"/>
</dbReference>
<proteinExistence type="evidence at transcript level"/>
<dbReference type="Gene3D" id="3.40.630.10">
    <property type="entry name" value="Zn peptidases"/>
    <property type="match status" value="1"/>
</dbReference>
<dbReference type="InterPro" id="IPR002933">
    <property type="entry name" value="Peptidase_M20"/>
</dbReference>
<accession>C1BQ98</accession>
<dbReference type="GO" id="GO:0006508">
    <property type="term" value="P:proteolysis"/>
    <property type="evidence" value="ECO:0007669"/>
    <property type="project" value="UniProtKB-KW"/>
</dbReference>
<dbReference type="GO" id="GO:0008233">
    <property type="term" value="F:peptidase activity"/>
    <property type="evidence" value="ECO:0007669"/>
    <property type="project" value="UniProtKB-KW"/>
</dbReference>
<dbReference type="InterPro" id="IPR051458">
    <property type="entry name" value="Cyt/Met_Dipeptidase"/>
</dbReference>
<dbReference type="Pfam" id="PF01546">
    <property type="entry name" value="Peptidase_M20"/>
    <property type="match status" value="1"/>
</dbReference>